<dbReference type="InterPro" id="IPR011256">
    <property type="entry name" value="Reg_factor_effector_dom_sf"/>
</dbReference>
<protein>
    <recommendedName>
        <fullName evidence="1">AraC effector-binding domain-containing protein</fullName>
    </recommendedName>
</protein>
<dbReference type="InterPro" id="IPR010499">
    <property type="entry name" value="AraC_E-bd"/>
</dbReference>
<dbReference type="SMART" id="SM00871">
    <property type="entry name" value="AraC_E_bind"/>
    <property type="match status" value="1"/>
</dbReference>
<dbReference type="SUPFAM" id="SSF55961">
    <property type="entry name" value="Bet v1-like"/>
    <property type="match status" value="1"/>
</dbReference>
<dbReference type="Gene3D" id="3.20.80.10">
    <property type="entry name" value="Regulatory factor, effector binding domain"/>
    <property type="match status" value="1"/>
</dbReference>
<proteinExistence type="predicted"/>
<dbReference type="Pfam" id="PF06445">
    <property type="entry name" value="GyrI-like"/>
    <property type="match status" value="1"/>
</dbReference>
<reference evidence="2 3" key="1">
    <citation type="submission" date="2017-04" db="EMBL/GenBank/DDBJ databases">
        <title>Complete genome sequence of Flavobacterium kingsejong AJ004.</title>
        <authorList>
            <person name="Lee P.C."/>
        </authorList>
    </citation>
    <scope>NUCLEOTIDE SEQUENCE [LARGE SCALE GENOMIC DNA]</scope>
    <source>
        <strain evidence="2 3">AJ004</strain>
    </source>
</reference>
<evidence type="ECO:0000259" key="1">
    <source>
        <dbReference type="SMART" id="SM00871"/>
    </source>
</evidence>
<sequence length="396" mass="43817">MKIAKYIFLLIVLVAIALTVYVATLKGDYLVERSKTVPVSKKIIYDYVNNYKNWEDWDFINDKGSNIQYTYSDSTAGNGAYISWKNNTEEGRLETIFAKEADSLAQKKTVSGETSFQYWSFKDTEQGTKITWYTKGELGFVAKFKNLLEGGTQKSVGKDYDKGLAGLTKIIIEQINTFDIKVEGVTNRNGGFYLQQQAICKIPELTDTITAMTTAIFSFFRNNKITMTGPPFTVYKNYNTTTGTVDFAVAMPIAEEIFTTPGSDYTCAKLEPGTYLKTVLHGHYSHSKQAWDKAMAYITTNNLVQNTALPNLEVYVKGPAETKNAAEWITELYIPIGPVTAPVENGVVTSNTTATPTTAIPGTTPATVLKPKVVKPKAPVAKPTTTTTEVFNDPDQ</sequence>
<dbReference type="KEGG" id="fki:FK004_11845"/>
<feature type="domain" description="AraC effector-binding" evidence="1">
    <location>
        <begin position="198"/>
        <end position="337"/>
    </location>
</feature>
<accession>A0A2S1LQB6</accession>
<dbReference type="OrthoDB" id="9807923at2"/>
<dbReference type="InterPro" id="IPR029442">
    <property type="entry name" value="GyrI-like"/>
</dbReference>
<dbReference type="EMBL" id="CP020919">
    <property type="protein sequence ID" value="AWG25862.1"/>
    <property type="molecule type" value="Genomic_DNA"/>
</dbReference>
<dbReference type="AlphaFoldDB" id="A0A2S1LQB6"/>
<dbReference type="RefSeq" id="WP_108737413.1">
    <property type="nucleotide sequence ID" value="NZ_CP020919.1"/>
</dbReference>
<name>A0A2S1LQB6_9FLAO</name>
<organism evidence="2 3">
    <name type="scientific">Flavobacterium kingsejongi</name>
    <dbReference type="NCBI Taxonomy" id="1678728"/>
    <lineage>
        <taxon>Bacteria</taxon>
        <taxon>Pseudomonadati</taxon>
        <taxon>Bacteroidota</taxon>
        <taxon>Flavobacteriia</taxon>
        <taxon>Flavobacteriales</taxon>
        <taxon>Flavobacteriaceae</taxon>
        <taxon>Flavobacterium</taxon>
    </lineage>
</organism>
<gene>
    <name evidence="2" type="ORF">FK004_11845</name>
</gene>
<evidence type="ECO:0000313" key="3">
    <source>
        <dbReference type="Proteomes" id="UP000244677"/>
    </source>
</evidence>
<dbReference type="SUPFAM" id="SSF55136">
    <property type="entry name" value="Probable bacterial effector-binding domain"/>
    <property type="match status" value="1"/>
</dbReference>
<dbReference type="Proteomes" id="UP000244677">
    <property type="component" value="Chromosome"/>
</dbReference>
<evidence type="ECO:0000313" key="2">
    <source>
        <dbReference type="EMBL" id="AWG25862.1"/>
    </source>
</evidence>
<keyword evidence="3" id="KW-1185">Reference proteome</keyword>